<feature type="chain" id="PRO_5043866610" evidence="2">
    <location>
        <begin position="24"/>
        <end position="283"/>
    </location>
</feature>
<feature type="compositionally biased region" description="Polar residues" evidence="1">
    <location>
        <begin position="65"/>
        <end position="87"/>
    </location>
</feature>
<keyword evidence="2" id="KW-0732">Signal</keyword>
<dbReference type="Proteomes" id="UP001362999">
    <property type="component" value="Unassembled WGS sequence"/>
</dbReference>
<feature type="compositionally biased region" description="Basic residues" evidence="1">
    <location>
        <begin position="54"/>
        <end position="63"/>
    </location>
</feature>
<feature type="region of interest" description="Disordered" evidence="1">
    <location>
        <begin position="50"/>
        <end position="124"/>
    </location>
</feature>
<reference evidence="3 4" key="1">
    <citation type="journal article" date="2024" name="J Genomics">
        <title>Draft genome sequencing and assembly of Favolaschia claudopus CIRM-BRFM 2984 isolated from oak limbs.</title>
        <authorList>
            <person name="Navarro D."/>
            <person name="Drula E."/>
            <person name="Chaduli D."/>
            <person name="Cazenave R."/>
            <person name="Ahrendt S."/>
            <person name="Wang J."/>
            <person name="Lipzen A."/>
            <person name="Daum C."/>
            <person name="Barry K."/>
            <person name="Grigoriev I.V."/>
            <person name="Favel A."/>
            <person name="Rosso M.N."/>
            <person name="Martin F."/>
        </authorList>
    </citation>
    <scope>NUCLEOTIDE SEQUENCE [LARGE SCALE GENOMIC DNA]</scope>
    <source>
        <strain evidence="3 4">CIRM-BRFM 2984</strain>
    </source>
</reference>
<evidence type="ECO:0000313" key="4">
    <source>
        <dbReference type="Proteomes" id="UP001362999"/>
    </source>
</evidence>
<dbReference type="SUPFAM" id="SSF49870">
    <property type="entry name" value="Osmotin, thaumatin-like protein"/>
    <property type="match status" value="1"/>
</dbReference>
<dbReference type="EMBL" id="JAWWNJ010000083">
    <property type="protein sequence ID" value="KAK7001407.1"/>
    <property type="molecule type" value="Genomic_DNA"/>
</dbReference>
<protein>
    <submittedName>
        <fullName evidence="3">Thaumatin-like protein</fullName>
    </submittedName>
</protein>
<organism evidence="3 4">
    <name type="scientific">Favolaschia claudopus</name>
    <dbReference type="NCBI Taxonomy" id="2862362"/>
    <lineage>
        <taxon>Eukaryota</taxon>
        <taxon>Fungi</taxon>
        <taxon>Dikarya</taxon>
        <taxon>Basidiomycota</taxon>
        <taxon>Agaricomycotina</taxon>
        <taxon>Agaricomycetes</taxon>
        <taxon>Agaricomycetidae</taxon>
        <taxon>Agaricales</taxon>
        <taxon>Marasmiineae</taxon>
        <taxon>Mycenaceae</taxon>
        <taxon>Favolaschia</taxon>
    </lineage>
</organism>
<name>A0AAW0A5G4_9AGAR</name>
<feature type="compositionally biased region" description="Low complexity" evidence="1">
    <location>
        <begin position="88"/>
        <end position="107"/>
    </location>
</feature>
<dbReference type="Gene3D" id="2.60.110.10">
    <property type="entry name" value="Thaumatin"/>
    <property type="match status" value="1"/>
</dbReference>
<proteinExistence type="predicted"/>
<dbReference type="InterPro" id="IPR037176">
    <property type="entry name" value="Osmotin/thaumatin-like_sf"/>
</dbReference>
<feature type="compositionally biased region" description="Low complexity" evidence="1">
    <location>
        <begin position="114"/>
        <end position="124"/>
    </location>
</feature>
<dbReference type="AlphaFoldDB" id="A0AAW0A5G4"/>
<gene>
    <name evidence="3" type="ORF">R3P38DRAFT_1794678</name>
</gene>
<evidence type="ECO:0000256" key="2">
    <source>
        <dbReference type="SAM" id="SignalP"/>
    </source>
</evidence>
<keyword evidence="4" id="KW-1185">Reference proteome</keyword>
<evidence type="ECO:0000313" key="3">
    <source>
        <dbReference type="EMBL" id="KAK7001407.1"/>
    </source>
</evidence>
<accession>A0AAW0A5G4</accession>
<evidence type="ECO:0000256" key="1">
    <source>
        <dbReference type="SAM" id="MobiDB-lite"/>
    </source>
</evidence>
<feature type="signal peptide" evidence="2">
    <location>
        <begin position="1"/>
        <end position="23"/>
    </location>
</feature>
<comment type="caution">
    <text evidence="3">The sequence shown here is derived from an EMBL/GenBank/DDBJ whole genome shotgun (WGS) entry which is preliminary data.</text>
</comment>
<sequence>MTMLPRDSTLFLLYLSLVALVCARDIHGRYPGSPHHELAGRIGSRIAPSLEKHNPRRLNRRRSCTAPNNSFTSSTLARTTEGPTNTDTPIAKTTKTGAKTATKATPTSDGAQPTGTVASSTGSHGGHSFTLINKCSSAVKPVVASTACGYSPRCADASTAALPSLGSLGAGKTTSMIIPNNFVGRIFAQDGSCGTKGESCTMLELNLDADSFYTPNSYDISNIQGFTQSISLGADGCSTVTCTSPSCSCNDAYPIGDMTGCGNDLPVKACGKGNKSFTVVFCP</sequence>